<name>A0A8H4Q8P2_9HYPO</name>
<dbReference type="GO" id="GO:0003677">
    <property type="term" value="F:DNA binding"/>
    <property type="evidence" value="ECO:0007669"/>
    <property type="project" value="UniProtKB-KW"/>
</dbReference>
<evidence type="ECO:0000256" key="3">
    <source>
        <dbReference type="ARBA" id="ARBA00023015"/>
    </source>
</evidence>
<feature type="compositionally biased region" description="Basic and acidic residues" evidence="6">
    <location>
        <begin position="77"/>
        <end position="91"/>
    </location>
</feature>
<gene>
    <name evidence="8" type="ORF">GQ602_003725</name>
</gene>
<proteinExistence type="predicted"/>
<reference evidence="8 9" key="1">
    <citation type="journal article" date="2020" name="G3 (Bethesda)">
        <title>Genetic Underpinnings of Host Manipulation by Ophiocordyceps as Revealed by Comparative Transcriptomics.</title>
        <authorList>
            <person name="Will I."/>
            <person name="Das B."/>
            <person name="Trinh T."/>
            <person name="Brachmann A."/>
            <person name="Ohm R.A."/>
            <person name="de Bekker C."/>
        </authorList>
    </citation>
    <scope>NUCLEOTIDE SEQUENCE [LARGE SCALE GENOMIC DNA]</scope>
    <source>
        <strain evidence="8 9">EC05</strain>
    </source>
</reference>
<evidence type="ECO:0000313" key="8">
    <source>
        <dbReference type="EMBL" id="KAF4589836.1"/>
    </source>
</evidence>
<keyword evidence="5" id="KW-0539">Nucleus</keyword>
<dbReference type="Gene3D" id="4.10.240.10">
    <property type="entry name" value="Zn(2)-C6 fungal-type DNA-binding domain"/>
    <property type="match status" value="1"/>
</dbReference>
<keyword evidence="8" id="KW-0238">DNA-binding</keyword>
<keyword evidence="9" id="KW-1185">Reference proteome</keyword>
<dbReference type="Pfam" id="PF00172">
    <property type="entry name" value="Zn_clus"/>
    <property type="match status" value="1"/>
</dbReference>
<organism evidence="8 9">
    <name type="scientific">Ophiocordyceps camponoti-floridani</name>
    <dbReference type="NCBI Taxonomy" id="2030778"/>
    <lineage>
        <taxon>Eukaryota</taxon>
        <taxon>Fungi</taxon>
        <taxon>Dikarya</taxon>
        <taxon>Ascomycota</taxon>
        <taxon>Pezizomycotina</taxon>
        <taxon>Sordariomycetes</taxon>
        <taxon>Hypocreomycetidae</taxon>
        <taxon>Hypocreales</taxon>
        <taxon>Ophiocordycipitaceae</taxon>
        <taxon>Ophiocordyceps</taxon>
    </lineage>
</organism>
<dbReference type="OrthoDB" id="2328572at2759"/>
<dbReference type="PANTHER" id="PTHR47338">
    <property type="entry name" value="ZN(II)2CYS6 TRANSCRIPTION FACTOR (EUROFUNG)-RELATED"/>
    <property type="match status" value="1"/>
</dbReference>
<dbReference type="EMBL" id="JAACLJ010000003">
    <property type="protein sequence ID" value="KAF4589836.1"/>
    <property type="molecule type" value="Genomic_DNA"/>
</dbReference>
<comment type="subcellular location">
    <subcellularLocation>
        <location evidence="1">Nucleus</location>
    </subcellularLocation>
</comment>
<keyword evidence="2" id="KW-0479">Metal-binding</keyword>
<evidence type="ECO:0000313" key="9">
    <source>
        <dbReference type="Proteomes" id="UP000562929"/>
    </source>
</evidence>
<sequence>MFGTWKYDPETDEVQNLRRAYDPITARSNQHQACDRCHEKKLKCSGDKTGCDRCASSGHQCIYKRPRSRSSRKGNKPYHDTMETTSRHEISSPRPRPSFRPRGFAARVPCSTPTRPSSRSSNSRDAPSRSAGLPVANQQHVLDSPGLAGGYGTSPASHLFPSQHLAPGPQDWSAGGQYAPLDVACLAMATPIHGEVVPYDLFASFDDCQSLDPRYWNPTFP</sequence>
<dbReference type="CDD" id="cd00067">
    <property type="entry name" value="GAL4"/>
    <property type="match status" value="1"/>
</dbReference>
<protein>
    <submittedName>
        <fullName evidence="8">Zn(2)-C6 fungal-type DNA-binding domain protein</fullName>
    </submittedName>
</protein>
<evidence type="ECO:0000256" key="6">
    <source>
        <dbReference type="SAM" id="MobiDB-lite"/>
    </source>
</evidence>
<dbReference type="GO" id="GO:0008270">
    <property type="term" value="F:zinc ion binding"/>
    <property type="evidence" value="ECO:0007669"/>
    <property type="project" value="InterPro"/>
</dbReference>
<dbReference type="SMART" id="SM00066">
    <property type="entry name" value="GAL4"/>
    <property type="match status" value="1"/>
</dbReference>
<dbReference type="AlphaFoldDB" id="A0A8H4Q8P2"/>
<dbReference type="GO" id="GO:0005634">
    <property type="term" value="C:nucleus"/>
    <property type="evidence" value="ECO:0007669"/>
    <property type="project" value="UniProtKB-SubCell"/>
</dbReference>
<comment type="caution">
    <text evidence="8">The sequence shown here is derived from an EMBL/GenBank/DDBJ whole genome shotgun (WGS) entry which is preliminary data.</text>
</comment>
<feature type="compositionally biased region" description="Basic residues" evidence="6">
    <location>
        <begin position="64"/>
        <end position="76"/>
    </location>
</feature>
<dbReference type="GO" id="GO:0000981">
    <property type="term" value="F:DNA-binding transcription factor activity, RNA polymerase II-specific"/>
    <property type="evidence" value="ECO:0007669"/>
    <property type="project" value="InterPro"/>
</dbReference>
<dbReference type="InterPro" id="IPR036864">
    <property type="entry name" value="Zn2-C6_fun-type_DNA-bd_sf"/>
</dbReference>
<dbReference type="InterPro" id="IPR001138">
    <property type="entry name" value="Zn2Cys6_DnaBD"/>
</dbReference>
<evidence type="ECO:0000256" key="2">
    <source>
        <dbReference type="ARBA" id="ARBA00022723"/>
    </source>
</evidence>
<evidence type="ECO:0000256" key="5">
    <source>
        <dbReference type="ARBA" id="ARBA00023242"/>
    </source>
</evidence>
<dbReference type="InterPro" id="IPR050815">
    <property type="entry name" value="TF_fung"/>
</dbReference>
<feature type="region of interest" description="Disordered" evidence="6">
    <location>
        <begin position="64"/>
        <end position="155"/>
    </location>
</feature>
<dbReference type="Proteomes" id="UP000562929">
    <property type="component" value="Unassembled WGS sequence"/>
</dbReference>
<evidence type="ECO:0000256" key="4">
    <source>
        <dbReference type="ARBA" id="ARBA00023163"/>
    </source>
</evidence>
<accession>A0A8H4Q8P2</accession>
<evidence type="ECO:0000259" key="7">
    <source>
        <dbReference type="PROSITE" id="PS50048"/>
    </source>
</evidence>
<keyword evidence="4" id="KW-0804">Transcription</keyword>
<dbReference type="PROSITE" id="PS00463">
    <property type="entry name" value="ZN2_CY6_FUNGAL_1"/>
    <property type="match status" value="1"/>
</dbReference>
<dbReference type="PANTHER" id="PTHR47338:SF5">
    <property type="entry name" value="ZN(II)2CYS6 TRANSCRIPTION FACTOR (EUROFUNG)"/>
    <property type="match status" value="1"/>
</dbReference>
<feature type="domain" description="Zn(2)-C6 fungal-type" evidence="7">
    <location>
        <begin position="33"/>
        <end position="63"/>
    </location>
</feature>
<evidence type="ECO:0000256" key="1">
    <source>
        <dbReference type="ARBA" id="ARBA00004123"/>
    </source>
</evidence>
<keyword evidence="3" id="KW-0805">Transcription regulation</keyword>
<dbReference type="PROSITE" id="PS50048">
    <property type="entry name" value="ZN2_CY6_FUNGAL_2"/>
    <property type="match status" value="1"/>
</dbReference>
<feature type="compositionally biased region" description="Low complexity" evidence="6">
    <location>
        <begin position="109"/>
        <end position="130"/>
    </location>
</feature>
<dbReference type="SUPFAM" id="SSF57701">
    <property type="entry name" value="Zn2/Cys6 DNA-binding domain"/>
    <property type="match status" value="1"/>
</dbReference>